<evidence type="ECO:0000256" key="2">
    <source>
        <dbReference type="ARBA" id="ARBA00022857"/>
    </source>
</evidence>
<dbReference type="PANTHER" id="PTHR43544">
    <property type="entry name" value="SHORT-CHAIN DEHYDROGENASE/REDUCTASE"/>
    <property type="match status" value="1"/>
</dbReference>
<accession>A0A5R9PGD6</accession>
<dbReference type="GO" id="GO:0016491">
    <property type="term" value="F:oxidoreductase activity"/>
    <property type="evidence" value="ECO:0007669"/>
    <property type="project" value="UniProtKB-KW"/>
</dbReference>
<sequence length="266" mass="27532">MSRTVLVSGANRGIGLAFAGQLLTRGDHVIATCRHPGKAAALNALGGEHPGRLHVLPLDVASEKSRAELIRELPLVLGEDGRLDLVINNAGVLHSGERFGQLRQETLEDSLRINAIGPLLLAQAVASLLRDGDGVAEGAGEAVNQASIGERLDRLPGALGNTNRTVIANLSSQLGSIAGVTRFGAPSYAISKAAQNMASAQLAQALAARGIVVLSLHPGWVQTDMGGEKAPDAPADVVAGMLRLIDAATPAQSGGFFDWRGEALSW</sequence>
<dbReference type="InterPro" id="IPR057326">
    <property type="entry name" value="KR_dom"/>
</dbReference>
<dbReference type="PRINTS" id="PR00081">
    <property type="entry name" value="GDHRDH"/>
</dbReference>
<dbReference type="GO" id="GO:0005737">
    <property type="term" value="C:cytoplasm"/>
    <property type="evidence" value="ECO:0007669"/>
    <property type="project" value="TreeGrafter"/>
</dbReference>
<dbReference type="RefSeq" id="WP_138346482.1">
    <property type="nucleotide sequence ID" value="NZ_SROY01000001.1"/>
</dbReference>
<dbReference type="PANTHER" id="PTHR43544:SF7">
    <property type="entry name" value="NADB-LER2"/>
    <property type="match status" value="1"/>
</dbReference>
<organism evidence="6 7">
    <name type="scientific">Thermomonas fusca</name>
    <dbReference type="NCBI Taxonomy" id="215690"/>
    <lineage>
        <taxon>Bacteria</taxon>
        <taxon>Pseudomonadati</taxon>
        <taxon>Pseudomonadota</taxon>
        <taxon>Gammaproteobacteria</taxon>
        <taxon>Lysobacterales</taxon>
        <taxon>Lysobacteraceae</taxon>
        <taxon>Thermomonas</taxon>
    </lineage>
</organism>
<evidence type="ECO:0000256" key="4">
    <source>
        <dbReference type="RuleBase" id="RU000363"/>
    </source>
</evidence>
<name>A0A5R9PGD6_9GAMM</name>
<dbReference type="AlphaFoldDB" id="A0A5R9PGD6"/>
<feature type="domain" description="Ketoreductase" evidence="5">
    <location>
        <begin position="3"/>
        <end position="223"/>
    </location>
</feature>
<evidence type="ECO:0000256" key="1">
    <source>
        <dbReference type="ARBA" id="ARBA00006484"/>
    </source>
</evidence>
<keyword evidence="2" id="KW-0521">NADP</keyword>
<dbReference type="CDD" id="cd05325">
    <property type="entry name" value="carb_red_sniffer_like_SDR_c"/>
    <property type="match status" value="1"/>
</dbReference>
<dbReference type="STRING" id="1123377.GCA_000423885_01922"/>
<dbReference type="SUPFAM" id="SSF51735">
    <property type="entry name" value="NAD(P)-binding Rossmann-fold domains"/>
    <property type="match status" value="1"/>
</dbReference>
<comment type="caution">
    <text evidence="6">The sequence shown here is derived from an EMBL/GenBank/DDBJ whole genome shotgun (WGS) entry which is preliminary data.</text>
</comment>
<dbReference type="Gene3D" id="3.40.50.720">
    <property type="entry name" value="NAD(P)-binding Rossmann-like Domain"/>
    <property type="match status" value="1"/>
</dbReference>
<dbReference type="SMART" id="SM00822">
    <property type="entry name" value="PKS_KR"/>
    <property type="match status" value="1"/>
</dbReference>
<dbReference type="Pfam" id="PF00106">
    <property type="entry name" value="adh_short"/>
    <property type="match status" value="2"/>
</dbReference>
<dbReference type="PRINTS" id="PR00080">
    <property type="entry name" value="SDRFAMILY"/>
</dbReference>
<dbReference type="InterPro" id="IPR036291">
    <property type="entry name" value="NAD(P)-bd_dom_sf"/>
</dbReference>
<keyword evidence="3" id="KW-0560">Oxidoreductase</keyword>
<keyword evidence="7" id="KW-1185">Reference proteome</keyword>
<protein>
    <submittedName>
        <fullName evidence="6">SDR family oxidoreductase</fullName>
    </submittedName>
</protein>
<dbReference type="EMBL" id="SROY01000001">
    <property type="protein sequence ID" value="TLX22525.1"/>
    <property type="molecule type" value="Genomic_DNA"/>
</dbReference>
<evidence type="ECO:0000313" key="6">
    <source>
        <dbReference type="EMBL" id="TLX22525.1"/>
    </source>
</evidence>
<proteinExistence type="inferred from homology"/>
<dbReference type="Proteomes" id="UP000308508">
    <property type="component" value="Unassembled WGS sequence"/>
</dbReference>
<evidence type="ECO:0000256" key="3">
    <source>
        <dbReference type="ARBA" id="ARBA00023002"/>
    </source>
</evidence>
<dbReference type="InterPro" id="IPR002347">
    <property type="entry name" value="SDR_fam"/>
</dbReference>
<reference evidence="6 7" key="1">
    <citation type="submission" date="2019-04" db="EMBL/GenBank/DDBJ databases">
        <authorList>
            <person name="Grouzdev D.S."/>
            <person name="Nazina T.N."/>
        </authorList>
    </citation>
    <scope>NUCLEOTIDE SEQUENCE [LARGE SCALE GENOMIC DNA]</scope>
    <source>
        <strain evidence="6 7">SHC 3-19</strain>
    </source>
</reference>
<dbReference type="InterPro" id="IPR051468">
    <property type="entry name" value="Fungal_SecMetab_SDRs"/>
</dbReference>
<evidence type="ECO:0000259" key="5">
    <source>
        <dbReference type="SMART" id="SM00822"/>
    </source>
</evidence>
<evidence type="ECO:0000313" key="7">
    <source>
        <dbReference type="Proteomes" id="UP000308508"/>
    </source>
</evidence>
<gene>
    <name evidence="6" type="ORF">E5S66_00365</name>
</gene>
<comment type="similarity">
    <text evidence="1 4">Belongs to the short-chain dehydrogenases/reductases (SDR) family.</text>
</comment>